<protein>
    <recommendedName>
        <fullName evidence="3">adenosine kinase</fullName>
        <ecNumber evidence="3">2.7.1.20</ecNumber>
    </recommendedName>
</protein>
<evidence type="ECO:0000256" key="2">
    <source>
        <dbReference type="ARBA" id="ARBA00004801"/>
    </source>
</evidence>
<evidence type="ECO:0000313" key="11">
    <source>
        <dbReference type="EMBL" id="PST37544.1"/>
    </source>
</evidence>
<dbReference type="SUPFAM" id="SSF53613">
    <property type="entry name" value="Ribokinase-like"/>
    <property type="match status" value="1"/>
</dbReference>
<evidence type="ECO:0000256" key="8">
    <source>
        <dbReference type="ARBA" id="ARBA00022840"/>
    </source>
</evidence>
<evidence type="ECO:0000259" key="10">
    <source>
        <dbReference type="Pfam" id="PF00294"/>
    </source>
</evidence>
<dbReference type="Gene3D" id="3.40.1190.20">
    <property type="match status" value="1"/>
</dbReference>
<evidence type="ECO:0000256" key="5">
    <source>
        <dbReference type="ARBA" id="ARBA00022726"/>
    </source>
</evidence>
<keyword evidence="4" id="KW-0808">Transferase</keyword>
<dbReference type="GO" id="GO:0006144">
    <property type="term" value="P:purine nucleobase metabolic process"/>
    <property type="evidence" value="ECO:0007669"/>
    <property type="project" value="TreeGrafter"/>
</dbReference>
<reference evidence="11 12" key="1">
    <citation type="submission" date="2018-03" db="EMBL/GenBank/DDBJ databases">
        <title>Lachnoclostridium SNUG30386 gen.nov., sp.nov., isolated from human faeces.</title>
        <authorList>
            <person name="Seo B."/>
            <person name="Jeon K."/>
            <person name="Ko G."/>
        </authorList>
    </citation>
    <scope>NUCLEOTIDE SEQUENCE [LARGE SCALE GENOMIC DNA]</scope>
    <source>
        <strain evidence="11 12">SNUG30386</strain>
    </source>
</reference>
<comment type="caution">
    <text evidence="11">The sequence shown here is derived from an EMBL/GenBank/DDBJ whole genome shotgun (WGS) entry which is preliminary data.</text>
</comment>
<dbReference type="PANTHER" id="PTHR45769">
    <property type="entry name" value="ADENOSINE KINASE"/>
    <property type="match status" value="1"/>
</dbReference>
<comment type="cofactor">
    <cofactor evidence="1">
        <name>Mg(2+)</name>
        <dbReference type="ChEBI" id="CHEBI:18420"/>
    </cofactor>
</comment>
<evidence type="ECO:0000313" key="12">
    <source>
        <dbReference type="Proteomes" id="UP000241048"/>
    </source>
</evidence>
<gene>
    <name evidence="11" type="ORF">C7U56_06495</name>
</gene>
<feature type="domain" description="Carbohydrate kinase PfkB" evidence="10">
    <location>
        <begin position="165"/>
        <end position="348"/>
    </location>
</feature>
<dbReference type="GO" id="GO:0006166">
    <property type="term" value="P:purine ribonucleoside salvage"/>
    <property type="evidence" value="ECO:0007669"/>
    <property type="project" value="UniProtKB-KW"/>
</dbReference>
<evidence type="ECO:0000256" key="4">
    <source>
        <dbReference type="ARBA" id="ARBA00022679"/>
    </source>
</evidence>
<evidence type="ECO:0000256" key="1">
    <source>
        <dbReference type="ARBA" id="ARBA00001946"/>
    </source>
</evidence>
<evidence type="ECO:0000256" key="3">
    <source>
        <dbReference type="ARBA" id="ARBA00012119"/>
    </source>
</evidence>
<dbReference type="GO" id="GO:0005829">
    <property type="term" value="C:cytosol"/>
    <property type="evidence" value="ECO:0007669"/>
    <property type="project" value="TreeGrafter"/>
</dbReference>
<keyword evidence="5" id="KW-0660">Purine salvage</keyword>
<keyword evidence="8" id="KW-0067">ATP-binding</keyword>
<dbReference type="PANTHER" id="PTHR45769:SF3">
    <property type="entry name" value="ADENOSINE KINASE"/>
    <property type="match status" value="1"/>
</dbReference>
<proteinExistence type="predicted"/>
<accession>A0A2T3FQJ5</accession>
<sequence length="375" mass="42247">MAGLDIICIGAINYDYMFHCTGLDLVETSAGGGDENLSNPISDVENDIQELAIKGKEYTTQIGGSAFITLKVAKHILPNLQVAYVGVCGTPSPFDLRFGKTNDIDAELAHLDNRDWLFTTRERFDDPYSKAIAKSIVRLYNHTRNCIKIAPCANNTLLDRIHEQEARTGTTLAEYLAQARWIHLSSLSDFDQFEAIMQSVIQAKHLNPAMKVSMDPGFEYTSLRRERLQPLIAYADYVFLNKSEKKNLGFNARSARPLYANLCEYFSAINPDPTRTLIVKHDDRHELIHFKDGVCQIRTVRHKKLYQYQLNNDTGAGDSFAGGFISGMLDDRLNSDIAEPIQLGVLAAKGRMRSFDYENPYLNIQKLTDAFFEAL</sequence>
<comment type="pathway">
    <text evidence="2">Purine metabolism; AMP biosynthesis via salvage pathway; AMP from adenosine: step 1/1.</text>
</comment>
<dbReference type="GO" id="GO:0005524">
    <property type="term" value="F:ATP binding"/>
    <property type="evidence" value="ECO:0007669"/>
    <property type="project" value="UniProtKB-KW"/>
</dbReference>
<dbReference type="InterPro" id="IPR029056">
    <property type="entry name" value="Ribokinase-like"/>
</dbReference>
<dbReference type="EC" id="2.7.1.20" evidence="3"/>
<evidence type="ECO:0000256" key="6">
    <source>
        <dbReference type="ARBA" id="ARBA00022741"/>
    </source>
</evidence>
<dbReference type="AlphaFoldDB" id="A0A2T3FQJ5"/>
<dbReference type="InterPro" id="IPR011611">
    <property type="entry name" value="PfkB_dom"/>
</dbReference>
<dbReference type="Proteomes" id="UP000241048">
    <property type="component" value="Unassembled WGS sequence"/>
</dbReference>
<dbReference type="EMBL" id="PYLO01000002">
    <property type="protein sequence ID" value="PST37544.1"/>
    <property type="molecule type" value="Genomic_DNA"/>
</dbReference>
<dbReference type="GO" id="GO:0004001">
    <property type="term" value="F:adenosine kinase activity"/>
    <property type="evidence" value="ECO:0007669"/>
    <property type="project" value="UniProtKB-EC"/>
</dbReference>
<name>A0A2T3FQJ5_9CLOT</name>
<keyword evidence="12" id="KW-1185">Reference proteome</keyword>
<keyword evidence="6" id="KW-0547">Nucleotide-binding</keyword>
<keyword evidence="7" id="KW-0418">Kinase</keyword>
<feature type="active site" description="Proton acceptor" evidence="9">
    <location>
        <position position="318"/>
    </location>
</feature>
<dbReference type="InterPro" id="IPR001805">
    <property type="entry name" value="Adenokinase"/>
</dbReference>
<dbReference type="Pfam" id="PF00294">
    <property type="entry name" value="PfkB"/>
    <property type="match status" value="1"/>
</dbReference>
<organism evidence="11 12">
    <name type="scientific">Clostridium fessum</name>
    <dbReference type="NCBI Taxonomy" id="2126740"/>
    <lineage>
        <taxon>Bacteria</taxon>
        <taxon>Bacillati</taxon>
        <taxon>Bacillota</taxon>
        <taxon>Clostridia</taxon>
        <taxon>Eubacteriales</taxon>
        <taxon>Clostridiaceae</taxon>
        <taxon>Clostridium</taxon>
    </lineage>
</organism>
<evidence type="ECO:0000256" key="7">
    <source>
        <dbReference type="ARBA" id="ARBA00022777"/>
    </source>
</evidence>
<dbReference type="RefSeq" id="WP_107000661.1">
    <property type="nucleotide sequence ID" value="NZ_DBFBUD010000008.1"/>
</dbReference>
<evidence type="ECO:0000256" key="9">
    <source>
        <dbReference type="PIRSR" id="PIRSR601805-1"/>
    </source>
</evidence>